<accession>A0A9N8H9P9</accession>
<evidence type="ECO:0000313" key="4">
    <source>
        <dbReference type="EMBL" id="CAB9504505.1"/>
    </source>
</evidence>
<dbReference type="SMART" id="SM00212">
    <property type="entry name" value="UBCc"/>
    <property type="match status" value="1"/>
</dbReference>
<dbReference type="Gene3D" id="3.10.110.10">
    <property type="entry name" value="Ubiquitin Conjugating Enzyme"/>
    <property type="match status" value="1"/>
</dbReference>
<keyword evidence="2" id="KW-0472">Membrane</keyword>
<organism evidence="4 5">
    <name type="scientific">Seminavis robusta</name>
    <dbReference type="NCBI Taxonomy" id="568900"/>
    <lineage>
        <taxon>Eukaryota</taxon>
        <taxon>Sar</taxon>
        <taxon>Stramenopiles</taxon>
        <taxon>Ochrophyta</taxon>
        <taxon>Bacillariophyta</taxon>
        <taxon>Bacillariophyceae</taxon>
        <taxon>Bacillariophycidae</taxon>
        <taxon>Naviculales</taxon>
        <taxon>Naviculaceae</taxon>
        <taxon>Seminavis</taxon>
    </lineage>
</organism>
<evidence type="ECO:0000256" key="1">
    <source>
        <dbReference type="SAM" id="MobiDB-lite"/>
    </source>
</evidence>
<dbReference type="PANTHER" id="PTHR24067">
    <property type="entry name" value="UBIQUITIN-CONJUGATING ENZYME E2"/>
    <property type="match status" value="1"/>
</dbReference>
<dbReference type="CDD" id="cd23799">
    <property type="entry name" value="UBCc_UBE2J"/>
    <property type="match status" value="1"/>
</dbReference>
<comment type="caution">
    <text evidence="4">The sequence shown here is derived from an EMBL/GenBank/DDBJ whole genome shotgun (WGS) entry which is preliminary data.</text>
</comment>
<feature type="transmembrane region" description="Helical" evidence="2">
    <location>
        <begin position="298"/>
        <end position="322"/>
    </location>
</feature>
<evidence type="ECO:0000259" key="3">
    <source>
        <dbReference type="PROSITE" id="PS50127"/>
    </source>
</evidence>
<feature type="domain" description="UBC core" evidence="3">
    <location>
        <begin position="5"/>
        <end position="155"/>
    </location>
</feature>
<keyword evidence="2" id="KW-0812">Transmembrane</keyword>
<name>A0A9N8H9P9_9STRA</name>
<dbReference type="AlphaFoldDB" id="A0A9N8H9P9"/>
<keyword evidence="5" id="KW-1185">Reference proteome</keyword>
<protein>
    <submittedName>
        <fullName evidence="4">Probable ubiquitin-conjugating enzyme E2 33</fullName>
    </submittedName>
</protein>
<keyword evidence="2" id="KW-1133">Transmembrane helix</keyword>
<dbReference type="Pfam" id="PF00179">
    <property type="entry name" value="UQ_con"/>
    <property type="match status" value="1"/>
</dbReference>
<dbReference type="EMBL" id="CAICTM010000198">
    <property type="protein sequence ID" value="CAB9504505.1"/>
    <property type="molecule type" value="Genomic_DNA"/>
</dbReference>
<proteinExistence type="predicted"/>
<evidence type="ECO:0000256" key="2">
    <source>
        <dbReference type="SAM" id="Phobius"/>
    </source>
</evidence>
<feature type="compositionally biased region" description="Low complexity" evidence="1">
    <location>
        <begin position="228"/>
        <end position="275"/>
    </location>
</feature>
<feature type="compositionally biased region" description="Basic and acidic residues" evidence="1">
    <location>
        <begin position="192"/>
        <end position="227"/>
    </location>
</feature>
<dbReference type="InterPro" id="IPR000608">
    <property type="entry name" value="UBC"/>
</dbReference>
<gene>
    <name evidence="4" type="ORF">SEMRO_199_G084410.1</name>
</gene>
<dbReference type="SUPFAM" id="SSF54495">
    <property type="entry name" value="UBC-like"/>
    <property type="match status" value="1"/>
</dbReference>
<dbReference type="OrthoDB" id="1158011at2759"/>
<dbReference type="InterPro" id="IPR016135">
    <property type="entry name" value="UBQ-conjugating_enzyme/RWD"/>
</dbReference>
<dbReference type="PROSITE" id="PS50127">
    <property type="entry name" value="UBC_2"/>
    <property type="match status" value="1"/>
</dbReference>
<dbReference type="FunFam" id="3.10.110.10:FF:000086">
    <property type="entry name" value="Ubiquitin-conjugating enzyme E2 J1"/>
    <property type="match status" value="1"/>
</dbReference>
<reference evidence="4" key="1">
    <citation type="submission" date="2020-06" db="EMBL/GenBank/DDBJ databases">
        <authorList>
            <consortium name="Plant Systems Biology data submission"/>
        </authorList>
    </citation>
    <scope>NUCLEOTIDE SEQUENCE</scope>
    <source>
        <strain evidence="4">D6</strain>
    </source>
</reference>
<dbReference type="Proteomes" id="UP001153069">
    <property type="component" value="Unassembled WGS sequence"/>
</dbReference>
<evidence type="ECO:0000313" key="5">
    <source>
        <dbReference type="Proteomes" id="UP001153069"/>
    </source>
</evidence>
<feature type="region of interest" description="Disordered" evidence="1">
    <location>
        <begin position="190"/>
        <end position="275"/>
    </location>
</feature>
<sequence>MSKSPSLRRIQADIRELALDPSDRYHAAPLEHDMFEWHFTIRGADGTDFEGGVYHGRIMLPPEYPFKPPHIIFLTPSGRFETNTKVCLSFSAYHPELWQPAWGIRLILEALISFLPTPADGAIGALDWTGDERKRLAVKSVHYHCPTCGCKAIELLPKLKPKTDTSDSSKNDKPKSKFQKEIEKLQQFQAMEHGEDKDINDNNNKGKDGEEKDPKAKEEVPKEEPKPSVETSVEATTTTTNTNDETEPPTEQAPAVVTPTAAAPQQQQPVEQMQDPPMVQLQQQQQQQQLEFRQEDGMLSWMVDPVLHGIIVILAVLCFLLMRKLQTMMEELEELNAVLEG</sequence>
<dbReference type="InterPro" id="IPR050113">
    <property type="entry name" value="Ub_conjugating_enzyme"/>
</dbReference>